<dbReference type="CDD" id="cd18623">
    <property type="entry name" value="GH32_ScrB-like"/>
    <property type="match status" value="1"/>
</dbReference>
<name>A0ABT5X1Q9_9ENTE</name>
<accession>A0ABT5X1Q9</accession>
<dbReference type="Gene3D" id="2.115.10.20">
    <property type="entry name" value="Glycosyl hydrolase domain, family 43"/>
    <property type="match status" value="1"/>
</dbReference>
<dbReference type="InterPro" id="IPR023296">
    <property type="entry name" value="Glyco_hydro_beta-prop_sf"/>
</dbReference>
<dbReference type="SMART" id="SM00640">
    <property type="entry name" value="Glyco_32"/>
    <property type="match status" value="1"/>
</dbReference>
<evidence type="ECO:0000313" key="13">
    <source>
        <dbReference type="Proteomes" id="UP001147148"/>
    </source>
</evidence>
<dbReference type="InterPro" id="IPR013148">
    <property type="entry name" value="Glyco_hydro_32_N"/>
</dbReference>
<comment type="caution">
    <text evidence="12">The sequence shown here is derived from an EMBL/GenBank/DDBJ whole genome shotgun (WGS) entry which is preliminary data.</text>
</comment>
<dbReference type="EMBL" id="JAPDSH010000004">
    <property type="protein sequence ID" value="MDF0479923.1"/>
    <property type="molecule type" value="Genomic_DNA"/>
</dbReference>
<feature type="domain" description="Glycosyl hydrolase family 32 N-terminal" evidence="10">
    <location>
        <begin position="40"/>
        <end position="341"/>
    </location>
</feature>
<dbReference type="PANTHER" id="PTHR43101:SF1">
    <property type="entry name" value="BETA-FRUCTOSIDASE"/>
    <property type="match status" value="1"/>
</dbReference>
<comment type="similarity">
    <text evidence="2 8">Belongs to the glycosyl hydrolase 32 family.</text>
</comment>
<keyword evidence="9" id="KW-0963">Cytoplasm</keyword>
<dbReference type="GO" id="GO:0004564">
    <property type="term" value="F:beta-fructofuranosidase activity"/>
    <property type="evidence" value="ECO:0007669"/>
    <property type="project" value="UniProtKB-EC"/>
</dbReference>
<evidence type="ECO:0000256" key="1">
    <source>
        <dbReference type="ARBA" id="ARBA00004914"/>
    </source>
</evidence>
<comment type="function">
    <text evidence="9">Enables the bacterium to metabolize sucrose as a sole carbon source.</text>
</comment>
<dbReference type="RefSeq" id="WP_275471512.1">
    <property type="nucleotide sequence ID" value="NZ_JAPDSH010000004.1"/>
</dbReference>
<evidence type="ECO:0000256" key="5">
    <source>
        <dbReference type="ARBA" id="ARBA00022801"/>
    </source>
</evidence>
<dbReference type="Pfam" id="PF08244">
    <property type="entry name" value="Glyco_hydro_32C"/>
    <property type="match status" value="1"/>
</dbReference>
<evidence type="ECO:0000256" key="3">
    <source>
        <dbReference type="ARBA" id="ARBA00012758"/>
    </source>
</evidence>
<keyword evidence="6 8" id="KW-0326">Glycosidase</keyword>
<dbReference type="InterPro" id="IPR051214">
    <property type="entry name" value="GH32_Enzymes"/>
</dbReference>
<dbReference type="InterPro" id="IPR018053">
    <property type="entry name" value="Glyco_hydro_32_AS"/>
</dbReference>
<feature type="domain" description="Glycosyl hydrolase family 32 C-terminal" evidence="11">
    <location>
        <begin position="358"/>
        <end position="478"/>
    </location>
</feature>
<dbReference type="Gene3D" id="2.60.120.560">
    <property type="entry name" value="Exo-inulinase, domain 1"/>
    <property type="match status" value="1"/>
</dbReference>
<reference evidence="12" key="1">
    <citation type="submission" date="2022-10" db="EMBL/GenBank/DDBJ databases">
        <title>Vagococcus sp. isolated from poultry meat.</title>
        <authorList>
            <person name="Johansson P."/>
            <person name="Bjorkroth J."/>
        </authorList>
    </citation>
    <scope>NUCLEOTIDE SEQUENCE</scope>
    <source>
        <strain evidence="12">PNs007</strain>
    </source>
</reference>
<organism evidence="12 13">
    <name type="scientific">Vagococcus proximus</name>
    <dbReference type="NCBI Taxonomy" id="2991417"/>
    <lineage>
        <taxon>Bacteria</taxon>
        <taxon>Bacillati</taxon>
        <taxon>Bacillota</taxon>
        <taxon>Bacilli</taxon>
        <taxon>Lactobacillales</taxon>
        <taxon>Enterococcaceae</taxon>
        <taxon>Vagococcus</taxon>
    </lineage>
</organism>
<comment type="pathway">
    <text evidence="1 9">Glycan biosynthesis; sucrose metabolism.</text>
</comment>
<keyword evidence="5 8" id="KW-0378">Hydrolase</keyword>
<proteinExistence type="inferred from homology"/>
<dbReference type="PROSITE" id="PS00609">
    <property type="entry name" value="GLYCOSYL_HYDROL_F32"/>
    <property type="match status" value="1"/>
</dbReference>
<dbReference type="InterPro" id="IPR001362">
    <property type="entry name" value="Glyco_hydro_32"/>
</dbReference>
<sequence>MIKVEWTTTERYRPYKEWPDSYIKKLKEQVTQSNWRLNYHIQPETGLLNDPNGFSFFNGKWHLFYQHFPFGPTHGLKSWFHLSSIDLIHWESEKTSIEPEMSYESHGVYSGSAIPVDEKLFLAYTGNVRDDSWERHSYQLGAWLTKEGDLERIELPLINQPPNGFTMHFRDPQIIQYEDRYLMVIGGQTDDQKGKVLFFESYDLKQWKNLGPLEINQDLGFMVECPNLLFIENKTVLLLCPQGLDKKTVDYQNVYPNTYILADNYSKEDHLLQHSEQQQLLDEGFDLYATQAFCAPDGRCLSVGWIGLPEMEYPTFQEGWAHSLSLIKELTINEGKLYQYPVEETKLLRQSQENLVVSAKETLVIQTENSYELQFKIPNQSKGEIALFSDELGEKALILDYDTENGTVSLDRSSTDYPLNSDYGYTRKVEITKGHSVEFTIFIDQSTCEIFINQGEKTMTTTYYPNENQNYLVIESDQEVKGTYYRLAN</sequence>
<dbReference type="Pfam" id="PF00251">
    <property type="entry name" value="Glyco_hydro_32N"/>
    <property type="match status" value="1"/>
</dbReference>
<dbReference type="InterPro" id="IPR013189">
    <property type="entry name" value="Glyco_hydro_32_C"/>
</dbReference>
<dbReference type="Proteomes" id="UP001147148">
    <property type="component" value="Unassembled WGS sequence"/>
</dbReference>
<evidence type="ECO:0000256" key="8">
    <source>
        <dbReference type="RuleBase" id="RU362110"/>
    </source>
</evidence>
<keyword evidence="9" id="KW-0119">Carbohydrate metabolism</keyword>
<evidence type="ECO:0000256" key="6">
    <source>
        <dbReference type="ARBA" id="ARBA00023295"/>
    </source>
</evidence>
<evidence type="ECO:0000259" key="11">
    <source>
        <dbReference type="Pfam" id="PF08244"/>
    </source>
</evidence>
<dbReference type="NCBIfam" id="TIGR01322">
    <property type="entry name" value="scrB_fam"/>
    <property type="match status" value="1"/>
</dbReference>
<evidence type="ECO:0000256" key="9">
    <source>
        <dbReference type="RuleBase" id="RU365015"/>
    </source>
</evidence>
<keyword evidence="13" id="KW-1185">Reference proteome</keyword>
<dbReference type="SUPFAM" id="SSF75005">
    <property type="entry name" value="Arabinanase/levansucrase/invertase"/>
    <property type="match status" value="1"/>
</dbReference>
<evidence type="ECO:0000256" key="4">
    <source>
        <dbReference type="ARBA" id="ARBA00019623"/>
    </source>
</evidence>
<protein>
    <recommendedName>
        <fullName evidence="4 8">Sucrose-6-phosphate hydrolase</fullName>
        <ecNumber evidence="3 8">3.2.1.26</ecNumber>
    </recommendedName>
    <alternativeName>
        <fullName evidence="7 9">Invertase</fullName>
    </alternativeName>
</protein>
<evidence type="ECO:0000256" key="7">
    <source>
        <dbReference type="ARBA" id="ARBA00033367"/>
    </source>
</evidence>
<gene>
    <name evidence="12" type="ORF">OL233_06415</name>
</gene>
<evidence type="ECO:0000313" key="12">
    <source>
        <dbReference type="EMBL" id="MDF0479923.1"/>
    </source>
</evidence>
<dbReference type="InterPro" id="IPR013320">
    <property type="entry name" value="ConA-like_dom_sf"/>
</dbReference>
<dbReference type="EC" id="3.2.1.26" evidence="3 8"/>
<comment type="catalytic activity">
    <reaction evidence="8">
        <text>Hydrolysis of terminal non-reducing beta-D-fructofuranoside residues in beta-D-fructofuranosides.</text>
        <dbReference type="EC" id="3.2.1.26"/>
    </reaction>
</comment>
<dbReference type="SUPFAM" id="SSF49899">
    <property type="entry name" value="Concanavalin A-like lectins/glucanases"/>
    <property type="match status" value="1"/>
</dbReference>
<evidence type="ECO:0000256" key="2">
    <source>
        <dbReference type="ARBA" id="ARBA00009902"/>
    </source>
</evidence>
<comment type="subcellular location">
    <subcellularLocation>
        <location evidence="9">Cytoplasm</location>
    </subcellularLocation>
</comment>
<dbReference type="InterPro" id="IPR006232">
    <property type="entry name" value="Suc6P_hydrolase"/>
</dbReference>
<evidence type="ECO:0000259" key="10">
    <source>
        <dbReference type="Pfam" id="PF00251"/>
    </source>
</evidence>
<dbReference type="PANTHER" id="PTHR43101">
    <property type="entry name" value="BETA-FRUCTOSIDASE"/>
    <property type="match status" value="1"/>
</dbReference>